<dbReference type="PROSITE" id="PS50881">
    <property type="entry name" value="S5_DSRBD"/>
    <property type="match status" value="1"/>
</dbReference>
<evidence type="ECO:0000313" key="11">
    <source>
        <dbReference type="EMBL" id="CUS21902.1"/>
    </source>
</evidence>
<protein>
    <recommendedName>
        <fullName evidence="7">Small ribosomal subunit protein uS5m</fullName>
    </recommendedName>
</protein>
<dbReference type="AlphaFoldDB" id="A0A0P1KQM7"/>
<name>A0A0P1KQM7_9SACH</name>
<dbReference type="Gene3D" id="3.30.230.10">
    <property type="match status" value="1"/>
</dbReference>
<keyword evidence="3 8" id="KW-0689">Ribosomal protein</keyword>
<evidence type="ECO:0000256" key="5">
    <source>
        <dbReference type="ARBA" id="ARBA00023274"/>
    </source>
</evidence>
<keyword evidence="4" id="KW-0496">Mitochondrion</keyword>
<dbReference type="PANTHER" id="PTHR48277:SF1">
    <property type="entry name" value="MITOCHONDRIAL RIBOSOMAL PROTEIN S5"/>
    <property type="match status" value="1"/>
</dbReference>
<keyword evidence="5 8" id="KW-0687">Ribonucleoprotein</keyword>
<evidence type="ECO:0000256" key="8">
    <source>
        <dbReference type="PROSITE-ProRule" id="PRU00268"/>
    </source>
</evidence>
<dbReference type="Gene3D" id="3.30.160.20">
    <property type="match status" value="1"/>
</dbReference>
<sequence>MLRRTFSTGLRALQQLPKQPPAASAAPAAQSAQVSHADFLAKYYPQELVRSIQLAESAIPADTAFRVSSNVEFAPSYLDDFSKLDSYWDYLPGSPNVHSQGPSTQFRFDSVQQPLPNGQEIAPGATVPRLDGGRSSATADIARGLQKQTGLDADYISRKLTMRPLVMKRVSNQTGKGKIPSFYALVVVGDRNGMVGLGEGKSRDEMSKAVSKAHWDAVRNLKQIPRYENRTIYGDIDHRYHGVKLFLRSVKPGFGLRVNHIIFEICECAGIKDLSGKVYKSRNEMNIAKGTLEALTEGQKTLDEIALGRGKKVVDVRKVYYSS</sequence>
<comment type="function">
    <text evidence="6">Component of the mitochondrial ribosome (mitoribosome), a dedicated translation machinery responsible for the synthesis of mitochondrial genome-encoded proteins, including at least some of the essential transmembrane subunits of the mitochondrial respiratory chain. The mitoribosomes are attached to the mitochondrial inner membrane and translation products are cotranslationally integrated into the membrane.</text>
</comment>
<evidence type="ECO:0000256" key="1">
    <source>
        <dbReference type="ARBA" id="ARBA00004173"/>
    </source>
</evidence>
<comment type="subcellular location">
    <subcellularLocation>
        <location evidence="1">Mitochondrion</location>
    </subcellularLocation>
</comment>
<evidence type="ECO:0000256" key="9">
    <source>
        <dbReference type="RuleBase" id="RU003823"/>
    </source>
</evidence>
<dbReference type="OrthoDB" id="309483at2759"/>
<dbReference type="SUPFAM" id="SSF54211">
    <property type="entry name" value="Ribosomal protein S5 domain 2-like"/>
    <property type="match status" value="1"/>
</dbReference>
<evidence type="ECO:0000256" key="2">
    <source>
        <dbReference type="ARBA" id="ARBA00008945"/>
    </source>
</evidence>
<evidence type="ECO:0000256" key="7">
    <source>
        <dbReference type="ARBA" id="ARBA00039335"/>
    </source>
</evidence>
<keyword evidence="12" id="KW-1185">Reference proteome</keyword>
<organism evidence="11 12">
    <name type="scientific">Lachancea quebecensis</name>
    <dbReference type="NCBI Taxonomy" id="1654605"/>
    <lineage>
        <taxon>Eukaryota</taxon>
        <taxon>Fungi</taxon>
        <taxon>Dikarya</taxon>
        <taxon>Ascomycota</taxon>
        <taxon>Saccharomycotina</taxon>
        <taxon>Saccharomycetes</taxon>
        <taxon>Saccharomycetales</taxon>
        <taxon>Saccharomycetaceae</taxon>
        <taxon>Lachancea</taxon>
    </lineage>
</organism>
<dbReference type="FunFam" id="3.30.230.10:FF:000041">
    <property type="entry name" value="37S ribosomal protein S5"/>
    <property type="match status" value="1"/>
</dbReference>
<evidence type="ECO:0000256" key="4">
    <source>
        <dbReference type="ARBA" id="ARBA00023128"/>
    </source>
</evidence>
<accession>A0A0P1KQM7</accession>
<dbReference type="GO" id="GO:0003735">
    <property type="term" value="F:structural constituent of ribosome"/>
    <property type="evidence" value="ECO:0007669"/>
    <property type="project" value="UniProtKB-UniRule"/>
</dbReference>
<evidence type="ECO:0000256" key="3">
    <source>
        <dbReference type="ARBA" id="ARBA00022980"/>
    </source>
</evidence>
<dbReference type="InterPro" id="IPR000851">
    <property type="entry name" value="Ribosomal_uS5"/>
</dbReference>
<dbReference type="Proteomes" id="UP000236544">
    <property type="component" value="Unassembled WGS sequence"/>
</dbReference>
<dbReference type="InterPro" id="IPR018192">
    <property type="entry name" value="Ribosomal_uS5_N_CS"/>
</dbReference>
<dbReference type="InterPro" id="IPR020568">
    <property type="entry name" value="Ribosomal_Su5_D2-typ_SF"/>
</dbReference>
<dbReference type="GO" id="GO:0003723">
    <property type="term" value="F:RNA binding"/>
    <property type="evidence" value="ECO:0007669"/>
    <property type="project" value="InterPro"/>
</dbReference>
<comment type="similarity">
    <text evidence="2 9">Belongs to the universal ribosomal protein uS5 family.</text>
</comment>
<dbReference type="PROSITE" id="PS00585">
    <property type="entry name" value="RIBOSOMAL_S5"/>
    <property type="match status" value="1"/>
</dbReference>
<dbReference type="Pfam" id="PF03719">
    <property type="entry name" value="Ribosomal_S5_C"/>
    <property type="match status" value="1"/>
</dbReference>
<dbReference type="PANTHER" id="PTHR48277">
    <property type="entry name" value="MITOCHONDRIAL RIBOSOMAL PROTEIN S5"/>
    <property type="match status" value="1"/>
</dbReference>
<dbReference type="InterPro" id="IPR013810">
    <property type="entry name" value="Ribosomal_uS5_N"/>
</dbReference>
<evidence type="ECO:0000259" key="10">
    <source>
        <dbReference type="PROSITE" id="PS50881"/>
    </source>
</evidence>
<feature type="domain" description="S5 DRBM" evidence="10">
    <location>
        <begin position="160"/>
        <end position="224"/>
    </location>
</feature>
<proteinExistence type="inferred from homology"/>
<dbReference type="GO" id="GO:0006412">
    <property type="term" value="P:translation"/>
    <property type="evidence" value="ECO:0007669"/>
    <property type="project" value="InterPro"/>
</dbReference>
<dbReference type="EMBL" id="LN890563">
    <property type="protein sequence ID" value="CUS21902.1"/>
    <property type="molecule type" value="Genomic_DNA"/>
</dbReference>
<evidence type="ECO:0000256" key="6">
    <source>
        <dbReference type="ARBA" id="ARBA00037226"/>
    </source>
</evidence>
<dbReference type="SUPFAM" id="SSF54768">
    <property type="entry name" value="dsRNA-binding domain-like"/>
    <property type="match status" value="1"/>
</dbReference>
<dbReference type="InterPro" id="IPR005324">
    <property type="entry name" value="Ribosomal_uS5_C"/>
</dbReference>
<gene>
    <name evidence="11" type="ORF">LAQU0_S04e03444g</name>
</gene>
<dbReference type="InterPro" id="IPR014721">
    <property type="entry name" value="Ribsml_uS5_D2-typ_fold_subgr"/>
</dbReference>
<dbReference type="FunFam" id="3.30.160.20:FF:000022">
    <property type="entry name" value="28S ribosomal protein S5, mitochondrial"/>
    <property type="match status" value="1"/>
</dbReference>
<reference evidence="12" key="1">
    <citation type="submission" date="2015-10" db="EMBL/GenBank/DDBJ databases">
        <authorList>
            <person name="Devillers H."/>
        </authorList>
    </citation>
    <scope>NUCLEOTIDE SEQUENCE [LARGE SCALE GENOMIC DNA]</scope>
</reference>
<dbReference type="GO" id="GO:0005763">
    <property type="term" value="C:mitochondrial small ribosomal subunit"/>
    <property type="evidence" value="ECO:0007669"/>
    <property type="project" value="UniProtKB-ARBA"/>
</dbReference>
<evidence type="ECO:0000313" key="12">
    <source>
        <dbReference type="Proteomes" id="UP000236544"/>
    </source>
</evidence>
<dbReference type="Pfam" id="PF00333">
    <property type="entry name" value="Ribosomal_S5"/>
    <property type="match status" value="1"/>
</dbReference>